<dbReference type="InterPro" id="IPR016181">
    <property type="entry name" value="Acyl_CoA_acyltransferase"/>
</dbReference>
<dbReference type="Gene3D" id="3.40.630.30">
    <property type="match status" value="1"/>
</dbReference>
<feature type="domain" description="N-acetyltransferase" evidence="1">
    <location>
        <begin position="1"/>
        <end position="149"/>
    </location>
</feature>
<name>A0A7I8J8L4_SPIIN</name>
<dbReference type="Pfam" id="PF00583">
    <property type="entry name" value="Acetyltransf_1"/>
    <property type="match status" value="1"/>
</dbReference>
<organism evidence="2">
    <name type="scientific">Spirodela intermedia</name>
    <name type="common">Intermediate duckweed</name>
    <dbReference type="NCBI Taxonomy" id="51605"/>
    <lineage>
        <taxon>Eukaryota</taxon>
        <taxon>Viridiplantae</taxon>
        <taxon>Streptophyta</taxon>
        <taxon>Embryophyta</taxon>
        <taxon>Tracheophyta</taxon>
        <taxon>Spermatophyta</taxon>
        <taxon>Magnoliopsida</taxon>
        <taxon>Liliopsida</taxon>
        <taxon>Araceae</taxon>
        <taxon>Lemnoideae</taxon>
        <taxon>Spirodela</taxon>
    </lineage>
</organism>
<evidence type="ECO:0000313" key="4">
    <source>
        <dbReference type="Proteomes" id="UP000663760"/>
    </source>
</evidence>
<dbReference type="Proteomes" id="UP000663760">
    <property type="component" value="Chromosome 10"/>
</dbReference>
<dbReference type="PROSITE" id="PS51186">
    <property type="entry name" value="GNAT"/>
    <property type="match status" value="1"/>
</dbReference>
<dbReference type="GO" id="GO:0009507">
    <property type="term" value="C:chloroplast"/>
    <property type="evidence" value="ECO:0007669"/>
    <property type="project" value="TreeGrafter"/>
</dbReference>
<evidence type="ECO:0000313" key="2">
    <source>
        <dbReference type="EMBL" id="CAA2627169.1"/>
    </source>
</evidence>
<dbReference type="InterPro" id="IPR000182">
    <property type="entry name" value="GNAT_dom"/>
</dbReference>
<sequence>MRSCLVAVTARGTDDNLFIGSEGFIEGKLGFKRGTVAGILTVDTVADYLPRKGPFRLRRTGIAYISNVAVRESERRRGIGRQLVSKAEAFARRWGCRAIALHCDVTNVAAVRLYRSQGYKCIRIPEHANWPQPRTSPDTRFYLMMKLLATQQSGQTR</sequence>
<keyword evidence="4" id="KW-1185">Reference proteome</keyword>
<protein>
    <recommendedName>
        <fullName evidence="1">N-acetyltransferase domain-containing protein</fullName>
    </recommendedName>
</protein>
<evidence type="ECO:0000313" key="3">
    <source>
        <dbReference type="EMBL" id="CAA7403221.1"/>
    </source>
</evidence>
<dbReference type="OrthoDB" id="249099at2759"/>
<dbReference type="CDD" id="cd04301">
    <property type="entry name" value="NAT_SF"/>
    <property type="match status" value="1"/>
</dbReference>
<gene>
    <name evidence="2" type="ORF">SI7747_10012822</name>
    <name evidence="3" type="ORF">SI8410_10013899</name>
</gene>
<dbReference type="EMBL" id="LR743597">
    <property type="protein sequence ID" value="CAA2627169.1"/>
    <property type="molecule type" value="Genomic_DNA"/>
</dbReference>
<dbReference type="EMBL" id="LR746273">
    <property type="protein sequence ID" value="CAA7403221.1"/>
    <property type="molecule type" value="Genomic_DNA"/>
</dbReference>
<accession>A0A7I8J8L4</accession>
<dbReference type="PANTHER" id="PTHR47443">
    <property type="entry name" value="ACYL-COA N-ACYLTRANSFERASES (NAT) SUPERFAMILY PROTEIN"/>
    <property type="match status" value="1"/>
</dbReference>
<dbReference type="GO" id="GO:0008080">
    <property type="term" value="F:N-acetyltransferase activity"/>
    <property type="evidence" value="ECO:0007669"/>
    <property type="project" value="TreeGrafter"/>
</dbReference>
<dbReference type="PANTHER" id="PTHR47443:SF3">
    <property type="entry name" value="GCN5-RELATED N-ACETYLTRANSFERASE 4, CHLOROPLASTIC"/>
    <property type="match status" value="1"/>
</dbReference>
<dbReference type="AlphaFoldDB" id="A0A7I8J8L4"/>
<evidence type="ECO:0000259" key="1">
    <source>
        <dbReference type="PROSITE" id="PS51186"/>
    </source>
</evidence>
<dbReference type="SUPFAM" id="SSF55729">
    <property type="entry name" value="Acyl-CoA N-acyltransferases (Nat)"/>
    <property type="match status" value="1"/>
</dbReference>
<reference evidence="2" key="1">
    <citation type="submission" date="2019-12" db="EMBL/GenBank/DDBJ databases">
        <authorList>
            <person name="Scholz U."/>
            <person name="Mascher M."/>
            <person name="Fiebig A."/>
        </authorList>
    </citation>
    <scope>NUCLEOTIDE SEQUENCE</scope>
</reference>
<proteinExistence type="predicted"/>